<dbReference type="Proteomes" id="UP000232196">
    <property type="component" value="Unassembled WGS sequence"/>
</dbReference>
<sequence length="220" mass="25936">MIDIEYYYDPEYQNFLLSSKRRELTPPEIVLKHFSLKDVQNIVDFGMGLGFWTETLLKSIHKEGWVWGAECNQDFLDEVLHWKNREDIQRFTPFYMEKADRPLLPEWIPVPEVIFASLVLSTFADPGQAMDGLVRSMKKGGKLIVLDWVKNEYPVGPRINDKISLDKMKFLAEQYKLEIVKTVRISENVYGLEIQSGPEFEYGYYDLREEEMYSEELIRS</sequence>
<gene>
    <name evidence="1" type="ORF">CH357_02025</name>
</gene>
<keyword evidence="1" id="KW-0489">Methyltransferase</keyword>
<reference evidence="1 2" key="1">
    <citation type="submission" date="2017-07" db="EMBL/GenBank/DDBJ databases">
        <title>Leptospira spp. isolated from tropical soils.</title>
        <authorList>
            <person name="Thibeaux R."/>
            <person name="Iraola G."/>
            <person name="Ferres I."/>
            <person name="Bierque E."/>
            <person name="Girault D."/>
            <person name="Soupe-Gilbert M.-E."/>
            <person name="Picardeau M."/>
            <person name="Goarant C."/>
        </authorList>
    </citation>
    <scope>NUCLEOTIDE SEQUENCE [LARGE SCALE GENOMIC DNA]</scope>
    <source>
        <strain evidence="1 2">MCA1-C-A1</strain>
    </source>
</reference>
<dbReference type="GO" id="GO:0008168">
    <property type="term" value="F:methyltransferase activity"/>
    <property type="evidence" value="ECO:0007669"/>
    <property type="project" value="UniProtKB-KW"/>
</dbReference>
<comment type="caution">
    <text evidence="1">The sequence shown here is derived from an EMBL/GenBank/DDBJ whole genome shotgun (WGS) entry which is preliminary data.</text>
</comment>
<evidence type="ECO:0000313" key="2">
    <source>
        <dbReference type="Proteomes" id="UP000232196"/>
    </source>
</evidence>
<evidence type="ECO:0000313" key="1">
    <source>
        <dbReference type="EMBL" id="PJZ27352.1"/>
    </source>
</evidence>
<dbReference type="Pfam" id="PF01209">
    <property type="entry name" value="Ubie_methyltran"/>
    <property type="match status" value="1"/>
</dbReference>
<dbReference type="RefSeq" id="WP_100705095.1">
    <property type="nucleotide sequence ID" value="NZ_NPDL01000004.1"/>
</dbReference>
<keyword evidence="1" id="KW-0808">Transferase</keyword>
<keyword evidence="2" id="KW-1185">Reference proteome</keyword>
<dbReference type="GO" id="GO:0032259">
    <property type="term" value="P:methylation"/>
    <property type="evidence" value="ECO:0007669"/>
    <property type="project" value="UniProtKB-KW"/>
</dbReference>
<dbReference type="EMBL" id="NPDN01000001">
    <property type="protein sequence ID" value="PJZ27352.1"/>
    <property type="molecule type" value="Genomic_DNA"/>
</dbReference>
<dbReference type="InterPro" id="IPR029063">
    <property type="entry name" value="SAM-dependent_MTases_sf"/>
</dbReference>
<accession>A0A2M9XIF2</accession>
<name>A0A2M9XIF2_9LEPT</name>
<organism evidence="1 2">
    <name type="scientific">Leptospira hartskeerlii</name>
    <dbReference type="NCBI Taxonomy" id="2023177"/>
    <lineage>
        <taxon>Bacteria</taxon>
        <taxon>Pseudomonadati</taxon>
        <taxon>Spirochaetota</taxon>
        <taxon>Spirochaetia</taxon>
        <taxon>Leptospirales</taxon>
        <taxon>Leptospiraceae</taxon>
        <taxon>Leptospira</taxon>
    </lineage>
</organism>
<protein>
    <submittedName>
        <fullName evidence="1">SAM-dependent methyltransferase</fullName>
    </submittedName>
</protein>
<dbReference type="SUPFAM" id="SSF53335">
    <property type="entry name" value="S-adenosyl-L-methionine-dependent methyltransferases"/>
    <property type="match status" value="1"/>
</dbReference>
<dbReference type="OrthoDB" id="332727at2"/>
<proteinExistence type="predicted"/>
<dbReference type="Gene3D" id="3.40.50.150">
    <property type="entry name" value="Vaccinia Virus protein VP39"/>
    <property type="match status" value="1"/>
</dbReference>
<dbReference type="AlphaFoldDB" id="A0A2M9XIF2"/>